<dbReference type="SUPFAM" id="SSF55874">
    <property type="entry name" value="ATPase domain of HSP90 chaperone/DNA topoisomerase II/histidine kinase"/>
    <property type="match status" value="1"/>
</dbReference>
<proteinExistence type="predicted"/>
<keyword evidence="9" id="KW-0812">Transmembrane</keyword>
<evidence type="ECO:0000256" key="2">
    <source>
        <dbReference type="ARBA" id="ARBA00012438"/>
    </source>
</evidence>
<dbReference type="Pfam" id="PF07730">
    <property type="entry name" value="HisKA_3"/>
    <property type="match status" value="1"/>
</dbReference>
<dbReference type="Gene3D" id="1.20.5.1930">
    <property type="match status" value="1"/>
</dbReference>
<dbReference type="InterPro" id="IPR025828">
    <property type="entry name" value="Put_sensor_dom"/>
</dbReference>
<dbReference type="Proteomes" id="UP001500063">
    <property type="component" value="Unassembled WGS sequence"/>
</dbReference>
<dbReference type="InterPro" id="IPR003594">
    <property type="entry name" value="HATPase_dom"/>
</dbReference>
<evidence type="ECO:0000259" key="10">
    <source>
        <dbReference type="SMART" id="SM00387"/>
    </source>
</evidence>
<keyword evidence="4" id="KW-0808">Transferase</keyword>
<dbReference type="Pfam" id="PF13796">
    <property type="entry name" value="Sensor"/>
    <property type="match status" value="1"/>
</dbReference>
<gene>
    <name evidence="11" type="ORF">GCM10010319_45280</name>
</gene>
<evidence type="ECO:0000256" key="7">
    <source>
        <dbReference type="ARBA" id="ARBA00022840"/>
    </source>
</evidence>
<reference evidence="12" key="1">
    <citation type="journal article" date="2019" name="Int. J. Syst. Evol. Microbiol.">
        <title>The Global Catalogue of Microorganisms (GCM) 10K type strain sequencing project: providing services to taxonomists for standard genome sequencing and annotation.</title>
        <authorList>
            <consortium name="The Broad Institute Genomics Platform"/>
            <consortium name="The Broad Institute Genome Sequencing Center for Infectious Disease"/>
            <person name="Wu L."/>
            <person name="Ma J."/>
        </authorList>
    </citation>
    <scope>NUCLEOTIDE SEQUENCE [LARGE SCALE GENOMIC DNA]</scope>
    <source>
        <strain evidence="12">JCM 4565</strain>
    </source>
</reference>
<sequence>MTRTGDTGMKIVNALLAAARGLWLTVFGLVMSTLLFAFTLISLVLMMLGIGFFTTPVVLSAVRSHADQRRRQAEAWSGVRIPAPYRKLPARRGGFAGQVEHCLTLLKDKATWRDVQWLFVDLSAGAVLALLPATLIVYVFWGLVLALGVWKPIVRVNDVQWFAFVPVTDQFTANLAAATGLAFGVLGIFVNQYLLRAHFLLAKQLLQPTRERELALRVEHLTDTRHDAVDSSAAELRRIERDLHDGAQARLVAMGMSLGTIEALIEQDPAQAKRLLATARADSAEALAELRDLVRGIHPPVLAERGLGDALRALALRMPLPVEVEVQLPGRAEEPVESAAYFAVSEVLTNAAKHSRARRVWLDVRHAEGALRISVTDNGRGGAAPSSGGRGEAGGTGLLGIERRLGAFDGVLAVSSPAGGPTMVTMEIPCILR</sequence>
<dbReference type="InterPro" id="IPR011712">
    <property type="entry name" value="Sig_transdc_His_kin_sub3_dim/P"/>
</dbReference>
<evidence type="ECO:0000313" key="11">
    <source>
        <dbReference type="EMBL" id="GAA0362525.1"/>
    </source>
</evidence>
<name>A0ABP3H5C8_9ACTN</name>
<keyword evidence="5" id="KW-0547">Nucleotide-binding</keyword>
<dbReference type="PANTHER" id="PTHR24421:SF10">
    <property type="entry name" value="NITRATE_NITRITE SENSOR PROTEIN NARQ"/>
    <property type="match status" value="1"/>
</dbReference>
<keyword evidence="9" id="KW-0472">Membrane</keyword>
<comment type="catalytic activity">
    <reaction evidence="1">
        <text>ATP + protein L-histidine = ADP + protein N-phospho-L-histidine.</text>
        <dbReference type="EC" id="2.7.13.3"/>
    </reaction>
</comment>
<dbReference type="RefSeq" id="WP_425572956.1">
    <property type="nucleotide sequence ID" value="NZ_BAAABW010000025.1"/>
</dbReference>
<keyword evidence="3" id="KW-0597">Phosphoprotein</keyword>
<keyword evidence="8" id="KW-0902">Two-component regulatory system</keyword>
<accession>A0ABP3H5C8</accession>
<evidence type="ECO:0000256" key="4">
    <source>
        <dbReference type="ARBA" id="ARBA00022679"/>
    </source>
</evidence>
<protein>
    <recommendedName>
        <fullName evidence="2">histidine kinase</fullName>
        <ecNumber evidence="2">2.7.13.3</ecNumber>
    </recommendedName>
</protein>
<dbReference type="EC" id="2.7.13.3" evidence="2"/>
<feature type="transmembrane region" description="Helical" evidence="9">
    <location>
        <begin position="170"/>
        <end position="195"/>
    </location>
</feature>
<dbReference type="InterPro" id="IPR050482">
    <property type="entry name" value="Sensor_HK_TwoCompSys"/>
</dbReference>
<dbReference type="CDD" id="cd16917">
    <property type="entry name" value="HATPase_UhpB-NarQ-NarX-like"/>
    <property type="match status" value="1"/>
</dbReference>
<dbReference type="InterPro" id="IPR036890">
    <property type="entry name" value="HATPase_C_sf"/>
</dbReference>
<feature type="transmembrane region" description="Helical" evidence="9">
    <location>
        <begin position="117"/>
        <end position="150"/>
    </location>
</feature>
<dbReference type="Gene3D" id="3.30.565.10">
    <property type="entry name" value="Histidine kinase-like ATPase, C-terminal domain"/>
    <property type="match status" value="1"/>
</dbReference>
<evidence type="ECO:0000256" key="5">
    <source>
        <dbReference type="ARBA" id="ARBA00022741"/>
    </source>
</evidence>
<keyword evidence="9" id="KW-1133">Transmembrane helix</keyword>
<dbReference type="EMBL" id="BAAABW010000025">
    <property type="protein sequence ID" value="GAA0362525.1"/>
    <property type="molecule type" value="Genomic_DNA"/>
</dbReference>
<keyword evidence="6" id="KW-0418">Kinase</keyword>
<evidence type="ECO:0000256" key="3">
    <source>
        <dbReference type="ARBA" id="ARBA00022553"/>
    </source>
</evidence>
<keyword evidence="12" id="KW-1185">Reference proteome</keyword>
<evidence type="ECO:0000313" key="12">
    <source>
        <dbReference type="Proteomes" id="UP001500063"/>
    </source>
</evidence>
<dbReference type="Pfam" id="PF02518">
    <property type="entry name" value="HATPase_c"/>
    <property type="match status" value="1"/>
</dbReference>
<evidence type="ECO:0000256" key="9">
    <source>
        <dbReference type="SAM" id="Phobius"/>
    </source>
</evidence>
<evidence type="ECO:0000256" key="6">
    <source>
        <dbReference type="ARBA" id="ARBA00022777"/>
    </source>
</evidence>
<feature type="domain" description="Histidine kinase/HSP90-like ATPase" evidence="10">
    <location>
        <begin position="335"/>
        <end position="432"/>
    </location>
</feature>
<dbReference type="PANTHER" id="PTHR24421">
    <property type="entry name" value="NITRATE/NITRITE SENSOR PROTEIN NARX-RELATED"/>
    <property type="match status" value="1"/>
</dbReference>
<keyword evidence="7" id="KW-0067">ATP-binding</keyword>
<evidence type="ECO:0000256" key="8">
    <source>
        <dbReference type="ARBA" id="ARBA00023012"/>
    </source>
</evidence>
<evidence type="ECO:0000256" key="1">
    <source>
        <dbReference type="ARBA" id="ARBA00000085"/>
    </source>
</evidence>
<comment type="caution">
    <text evidence="11">The sequence shown here is derived from an EMBL/GenBank/DDBJ whole genome shotgun (WGS) entry which is preliminary data.</text>
</comment>
<organism evidence="11 12">
    <name type="scientific">Streptomyces blastmyceticus</name>
    <dbReference type="NCBI Taxonomy" id="68180"/>
    <lineage>
        <taxon>Bacteria</taxon>
        <taxon>Bacillati</taxon>
        <taxon>Actinomycetota</taxon>
        <taxon>Actinomycetes</taxon>
        <taxon>Kitasatosporales</taxon>
        <taxon>Streptomycetaceae</taxon>
        <taxon>Streptomyces</taxon>
    </lineage>
</organism>
<dbReference type="SMART" id="SM00387">
    <property type="entry name" value="HATPase_c"/>
    <property type="match status" value="1"/>
</dbReference>